<dbReference type="PANTHER" id="PTHR10605">
    <property type="entry name" value="HEPARAN SULFATE SULFOTRANSFERASE"/>
    <property type="match status" value="1"/>
</dbReference>
<dbReference type="AlphaFoldDB" id="A0A316TLE3"/>
<dbReference type="InterPro" id="IPR027417">
    <property type="entry name" value="P-loop_NTPase"/>
</dbReference>
<dbReference type="Gene3D" id="3.40.50.300">
    <property type="entry name" value="P-loop containing nucleotide triphosphate hydrolases"/>
    <property type="match status" value="1"/>
</dbReference>
<evidence type="ECO:0000313" key="3">
    <source>
        <dbReference type="Proteomes" id="UP000245507"/>
    </source>
</evidence>
<keyword evidence="3" id="KW-1185">Reference proteome</keyword>
<accession>A0A316TLE3</accession>
<evidence type="ECO:0000313" key="2">
    <source>
        <dbReference type="EMBL" id="PWN04608.1"/>
    </source>
</evidence>
<comment type="caution">
    <text evidence="2">The sequence shown here is derived from an EMBL/GenBank/DDBJ whole genome shotgun (WGS) entry which is preliminary data.</text>
</comment>
<evidence type="ECO:0000256" key="1">
    <source>
        <dbReference type="ARBA" id="ARBA00022679"/>
    </source>
</evidence>
<organism evidence="2 3">
    <name type="scientific">Nocardioides silvaticus</name>
    <dbReference type="NCBI Taxonomy" id="2201891"/>
    <lineage>
        <taxon>Bacteria</taxon>
        <taxon>Bacillati</taxon>
        <taxon>Actinomycetota</taxon>
        <taxon>Actinomycetes</taxon>
        <taxon>Propionibacteriales</taxon>
        <taxon>Nocardioidaceae</taxon>
        <taxon>Nocardioides</taxon>
    </lineage>
</organism>
<dbReference type="Pfam" id="PF13469">
    <property type="entry name" value="Sulfotransfer_3"/>
    <property type="match status" value="1"/>
</dbReference>
<dbReference type="OrthoDB" id="4508169at2"/>
<sequence>MSGSTLLAPRHRRALHLVRRAGYRLRPGPRELPTYFIVGAKRAGTTSLDEYINAHPLVLRGLVEKGCRYYDVNYHRGPDWFRQQLLPVAEVDRLERKLGARPIIGESSPYYAYHPESPGRIAKDVPGARLILVLRDPVERAWSHYRYEVARGFETLDWAEAFARETERLADPDEQRRAHAHRHFSYADRSRYAEQLVRLRAAFDPEQVLVVESERLFSEPQATMVRVFAHLSLEPVHRASYETFKGQAASEVPAEAAAVIRRAVADDVARLAELLDQPPSWAD</sequence>
<dbReference type="SUPFAM" id="SSF52540">
    <property type="entry name" value="P-loop containing nucleoside triphosphate hydrolases"/>
    <property type="match status" value="1"/>
</dbReference>
<dbReference type="EMBL" id="QGDD01000001">
    <property type="protein sequence ID" value="PWN04608.1"/>
    <property type="molecule type" value="Genomic_DNA"/>
</dbReference>
<dbReference type="InterPro" id="IPR037359">
    <property type="entry name" value="NST/OST"/>
</dbReference>
<name>A0A316TLE3_9ACTN</name>
<keyword evidence="1 2" id="KW-0808">Transferase</keyword>
<protein>
    <submittedName>
        <fullName evidence="2">Sulfotransferase</fullName>
    </submittedName>
</protein>
<dbReference type="Proteomes" id="UP000245507">
    <property type="component" value="Unassembled WGS sequence"/>
</dbReference>
<dbReference type="PANTHER" id="PTHR10605:SF56">
    <property type="entry name" value="BIFUNCTIONAL HEPARAN SULFATE N-DEACETYLASE_N-SULFOTRANSFERASE"/>
    <property type="match status" value="1"/>
</dbReference>
<gene>
    <name evidence="2" type="ORF">DJ010_02990</name>
</gene>
<dbReference type="GO" id="GO:0008146">
    <property type="term" value="F:sulfotransferase activity"/>
    <property type="evidence" value="ECO:0007669"/>
    <property type="project" value="InterPro"/>
</dbReference>
<proteinExistence type="predicted"/>
<reference evidence="2 3" key="1">
    <citation type="submission" date="2018-05" db="EMBL/GenBank/DDBJ databases">
        <title>Nocardioides silvaticus genome.</title>
        <authorList>
            <person name="Li C."/>
            <person name="Wang G."/>
        </authorList>
    </citation>
    <scope>NUCLEOTIDE SEQUENCE [LARGE SCALE GENOMIC DNA]</scope>
    <source>
        <strain evidence="2 3">CCTCC AB 2018079</strain>
    </source>
</reference>
<dbReference type="RefSeq" id="WP_109692112.1">
    <property type="nucleotide sequence ID" value="NZ_QGDD01000001.1"/>
</dbReference>